<dbReference type="AlphaFoldDB" id="A0A3M9MPC5"/>
<dbReference type="InterPro" id="IPR001296">
    <property type="entry name" value="Glyco_trans_1"/>
</dbReference>
<dbReference type="PANTHER" id="PTHR46401">
    <property type="entry name" value="GLYCOSYLTRANSFERASE WBBK-RELATED"/>
    <property type="match status" value="1"/>
</dbReference>
<dbReference type="EMBL" id="RJJE01000017">
    <property type="protein sequence ID" value="RNI27392.1"/>
    <property type="molecule type" value="Genomic_DNA"/>
</dbReference>
<name>A0A3M9MPC5_9BACT</name>
<feature type="region of interest" description="Disordered" evidence="2">
    <location>
        <begin position="134"/>
        <end position="154"/>
    </location>
</feature>
<dbReference type="Pfam" id="PF00534">
    <property type="entry name" value="Glycos_transf_1"/>
    <property type="match status" value="1"/>
</dbReference>
<organism evidence="5 6">
    <name type="scientific">Rufibacter immobilis</name>
    <dbReference type="NCBI Taxonomy" id="1348778"/>
    <lineage>
        <taxon>Bacteria</taxon>
        <taxon>Pseudomonadati</taxon>
        <taxon>Bacteroidota</taxon>
        <taxon>Cytophagia</taxon>
        <taxon>Cytophagales</taxon>
        <taxon>Hymenobacteraceae</taxon>
        <taxon>Rufibacter</taxon>
    </lineage>
</organism>
<evidence type="ECO:0000313" key="6">
    <source>
        <dbReference type="Proteomes" id="UP000271010"/>
    </source>
</evidence>
<protein>
    <submittedName>
        <fullName evidence="5">Glycosyltransferase</fullName>
    </submittedName>
</protein>
<dbReference type="InterPro" id="IPR028098">
    <property type="entry name" value="Glyco_trans_4-like_N"/>
</dbReference>
<sequence length="473" mass="52387">MLTYLYKIPLPVHHKDEKSKMKKLRVLMLGWEDQPILNGGVGKACFHLAEAMAKQVELTMIVPQADHIALDQHAEVVGLNSLDLTEVKQAPIAKTFERFATTHRVPAALFPYEDPNVYYTGGAQEEEVELDEETVSSLENTAAPTEAPKAAETTFSDGKPEIKIVSGAKGTMNFEVIQFARYAARLASHKQIDVVYAHDWMTFLAGMEIKTQLKVPLVVHVHSLSFDRQVGEPLGWVYELENKALHEADMILTVSERTARMISKRYGVSAKKIKVIYNGADRVAPSAVTSTKRKQVTFLGRLVAQKGPLQFLKVAKQVLKKDPEVRFVVAGHGPQYEEAQQMMRRLGIEDAVTFTGFLPPAQAEALLKNSSVFCLPALSEPFGLAALEATQAGLPVVITHQTGAAEVLPEASVADCNDTEGLAEHILQLLQDKTLRKKQVEANQRAVQKLTWESTADQIMESLHHVLLLQEQN</sequence>
<evidence type="ECO:0000259" key="4">
    <source>
        <dbReference type="Pfam" id="PF13439"/>
    </source>
</evidence>
<feature type="compositionally biased region" description="Low complexity" evidence="2">
    <location>
        <begin position="135"/>
        <end position="154"/>
    </location>
</feature>
<keyword evidence="1 5" id="KW-0808">Transferase</keyword>
<dbReference type="PANTHER" id="PTHR46401:SF2">
    <property type="entry name" value="GLYCOSYLTRANSFERASE WBBK-RELATED"/>
    <property type="match status" value="1"/>
</dbReference>
<evidence type="ECO:0000256" key="1">
    <source>
        <dbReference type="ARBA" id="ARBA00022679"/>
    </source>
</evidence>
<reference evidence="5 6" key="1">
    <citation type="submission" date="2018-11" db="EMBL/GenBank/DDBJ databases">
        <title>Rufibacter latericius sp. nov., isolated from water in Baiyang Lake.</title>
        <authorList>
            <person name="Yang Y."/>
        </authorList>
    </citation>
    <scope>NUCLEOTIDE SEQUENCE [LARGE SCALE GENOMIC DNA]</scope>
    <source>
        <strain evidence="5 6">MCC P1</strain>
    </source>
</reference>
<dbReference type="Proteomes" id="UP000271010">
    <property type="component" value="Unassembled WGS sequence"/>
</dbReference>
<dbReference type="CDD" id="cd03801">
    <property type="entry name" value="GT4_PimA-like"/>
    <property type="match status" value="1"/>
</dbReference>
<proteinExistence type="predicted"/>
<gene>
    <name evidence="5" type="ORF">EFA69_14730</name>
</gene>
<comment type="caution">
    <text evidence="5">The sequence shown here is derived from an EMBL/GenBank/DDBJ whole genome shotgun (WGS) entry which is preliminary data.</text>
</comment>
<dbReference type="OrthoDB" id="9810929at2"/>
<dbReference type="Gene3D" id="3.40.50.2000">
    <property type="entry name" value="Glycogen Phosphorylase B"/>
    <property type="match status" value="2"/>
</dbReference>
<dbReference type="SUPFAM" id="SSF53756">
    <property type="entry name" value="UDP-Glycosyltransferase/glycogen phosphorylase"/>
    <property type="match status" value="1"/>
</dbReference>
<dbReference type="Pfam" id="PF13439">
    <property type="entry name" value="Glyco_transf_4"/>
    <property type="match status" value="1"/>
</dbReference>
<dbReference type="GO" id="GO:0009103">
    <property type="term" value="P:lipopolysaccharide biosynthetic process"/>
    <property type="evidence" value="ECO:0007669"/>
    <property type="project" value="TreeGrafter"/>
</dbReference>
<keyword evidence="6" id="KW-1185">Reference proteome</keyword>
<feature type="domain" description="Glycosyl transferase family 1" evidence="3">
    <location>
        <begin position="290"/>
        <end position="444"/>
    </location>
</feature>
<feature type="domain" description="Glycosyltransferase subfamily 4-like N-terminal" evidence="4">
    <location>
        <begin position="173"/>
        <end position="281"/>
    </location>
</feature>
<dbReference type="GO" id="GO:0016757">
    <property type="term" value="F:glycosyltransferase activity"/>
    <property type="evidence" value="ECO:0007669"/>
    <property type="project" value="InterPro"/>
</dbReference>
<evidence type="ECO:0000259" key="3">
    <source>
        <dbReference type="Pfam" id="PF00534"/>
    </source>
</evidence>
<evidence type="ECO:0000256" key="2">
    <source>
        <dbReference type="SAM" id="MobiDB-lite"/>
    </source>
</evidence>
<accession>A0A3M9MPC5</accession>
<evidence type="ECO:0000313" key="5">
    <source>
        <dbReference type="EMBL" id="RNI27392.1"/>
    </source>
</evidence>